<dbReference type="Proteomes" id="UP001630127">
    <property type="component" value="Unassembled WGS sequence"/>
</dbReference>
<evidence type="ECO:0000313" key="2">
    <source>
        <dbReference type="EMBL" id="KAL3534788.1"/>
    </source>
</evidence>
<keyword evidence="1" id="KW-1133">Transmembrane helix</keyword>
<keyword evidence="1" id="KW-0472">Membrane</keyword>
<proteinExistence type="predicted"/>
<keyword evidence="1" id="KW-0812">Transmembrane</keyword>
<protein>
    <submittedName>
        <fullName evidence="2">Uncharacterized protein</fullName>
    </submittedName>
</protein>
<dbReference type="EMBL" id="JBJUIK010000002">
    <property type="protein sequence ID" value="KAL3534788.1"/>
    <property type="molecule type" value="Genomic_DNA"/>
</dbReference>
<evidence type="ECO:0000256" key="1">
    <source>
        <dbReference type="SAM" id="Phobius"/>
    </source>
</evidence>
<dbReference type="AlphaFoldDB" id="A0ABD3AUA6"/>
<comment type="caution">
    <text evidence="2">The sequence shown here is derived from an EMBL/GenBank/DDBJ whole genome shotgun (WGS) entry which is preliminary data.</text>
</comment>
<evidence type="ECO:0000313" key="3">
    <source>
        <dbReference type="Proteomes" id="UP001630127"/>
    </source>
</evidence>
<keyword evidence="3" id="KW-1185">Reference proteome</keyword>
<gene>
    <name evidence="2" type="ORF">ACH5RR_003249</name>
</gene>
<name>A0ABD3AUA6_9GENT</name>
<organism evidence="2 3">
    <name type="scientific">Cinchona calisaya</name>
    <dbReference type="NCBI Taxonomy" id="153742"/>
    <lineage>
        <taxon>Eukaryota</taxon>
        <taxon>Viridiplantae</taxon>
        <taxon>Streptophyta</taxon>
        <taxon>Embryophyta</taxon>
        <taxon>Tracheophyta</taxon>
        <taxon>Spermatophyta</taxon>
        <taxon>Magnoliopsida</taxon>
        <taxon>eudicotyledons</taxon>
        <taxon>Gunneridae</taxon>
        <taxon>Pentapetalae</taxon>
        <taxon>asterids</taxon>
        <taxon>lamiids</taxon>
        <taxon>Gentianales</taxon>
        <taxon>Rubiaceae</taxon>
        <taxon>Cinchonoideae</taxon>
        <taxon>Cinchoneae</taxon>
        <taxon>Cinchona</taxon>
    </lineage>
</organism>
<accession>A0ABD3AUA6</accession>
<feature type="transmembrane region" description="Helical" evidence="1">
    <location>
        <begin position="124"/>
        <end position="142"/>
    </location>
</feature>
<sequence length="155" mass="18227">MYPYLPSSHTTDVTPNKVCLIFTAIEGMIIDIGQEISLEILRMEIGSIRHYYFHVYLLSRASLQGCESRQQRDGKCRHQLKIELFRHLFSSINPHSILCKLRQEVSEQQKKKVQNREKHRDCCLYLLKGLLPILFSILSLILRHKRAPYISQPMF</sequence>
<reference evidence="2 3" key="1">
    <citation type="submission" date="2024-11" db="EMBL/GenBank/DDBJ databases">
        <title>A near-complete genome assembly of Cinchona calisaya.</title>
        <authorList>
            <person name="Lian D.C."/>
            <person name="Zhao X.W."/>
            <person name="Wei L."/>
        </authorList>
    </citation>
    <scope>NUCLEOTIDE SEQUENCE [LARGE SCALE GENOMIC DNA]</scope>
    <source>
        <tissue evidence="2">Nenye</tissue>
    </source>
</reference>